<reference evidence="2" key="1">
    <citation type="journal article" date="2021" name="PeerJ">
        <title>Extensive microbial diversity within the chicken gut microbiome revealed by metagenomics and culture.</title>
        <authorList>
            <person name="Gilroy R."/>
            <person name="Ravi A."/>
            <person name="Getino M."/>
            <person name="Pursley I."/>
            <person name="Horton D.L."/>
            <person name="Alikhan N.F."/>
            <person name="Baker D."/>
            <person name="Gharbi K."/>
            <person name="Hall N."/>
            <person name="Watson M."/>
            <person name="Adriaenssens E.M."/>
            <person name="Foster-Nyarko E."/>
            <person name="Jarju S."/>
            <person name="Secka A."/>
            <person name="Antonio M."/>
            <person name="Oren A."/>
            <person name="Chaudhuri R.R."/>
            <person name="La Ragione R."/>
            <person name="Hildebrand F."/>
            <person name="Pallen M.J."/>
        </authorList>
    </citation>
    <scope>NUCLEOTIDE SEQUENCE</scope>
    <source>
        <strain evidence="2">ChiW4-1371</strain>
    </source>
</reference>
<feature type="region of interest" description="Disordered" evidence="1">
    <location>
        <begin position="144"/>
        <end position="193"/>
    </location>
</feature>
<evidence type="ECO:0000256" key="1">
    <source>
        <dbReference type="SAM" id="MobiDB-lite"/>
    </source>
</evidence>
<dbReference type="Proteomes" id="UP000824176">
    <property type="component" value="Unassembled WGS sequence"/>
</dbReference>
<feature type="compositionally biased region" description="Low complexity" evidence="1">
    <location>
        <begin position="150"/>
        <end position="193"/>
    </location>
</feature>
<dbReference type="AlphaFoldDB" id="A0A9D2GUI0"/>
<organism evidence="2 3">
    <name type="scientific">Candidatus Mucispirillum faecigallinarum</name>
    <dbReference type="NCBI Taxonomy" id="2838699"/>
    <lineage>
        <taxon>Bacteria</taxon>
        <taxon>Pseudomonadati</taxon>
        <taxon>Deferribacterota</taxon>
        <taxon>Deferribacteres</taxon>
        <taxon>Deferribacterales</taxon>
        <taxon>Mucispirillaceae</taxon>
        <taxon>Mucispirillum</taxon>
    </lineage>
</organism>
<sequence length="193" mass="20698">MLISCSNSDNGVNYDYTDTDNTTGLVVSPSNTLQFQDKNLGDVLKFNLYFSPAQLTPIGIDPESVNYGTSFENNPPFDPVACLSEAADFGYCTLSIKMLNTAKEGDSGSINIMFFYNEDTIDESINKVKYHTLKFIYSNKLLQENPGSDNATGGTNTDGTNTDNTQNQGGTAGENENSGNTEGGSSSQTTPAT</sequence>
<dbReference type="EMBL" id="DXAQ01000147">
    <property type="protein sequence ID" value="HIZ90253.1"/>
    <property type="molecule type" value="Genomic_DNA"/>
</dbReference>
<protein>
    <submittedName>
        <fullName evidence="2">Uncharacterized protein</fullName>
    </submittedName>
</protein>
<proteinExistence type="predicted"/>
<evidence type="ECO:0000313" key="3">
    <source>
        <dbReference type="Proteomes" id="UP000824176"/>
    </source>
</evidence>
<accession>A0A9D2GUI0</accession>
<gene>
    <name evidence="2" type="ORF">H9804_09935</name>
</gene>
<comment type="caution">
    <text evidence="2">The sequence shown here is derived from an EMBL/GenBank/DDBJ whole genome shotgun (WGS) entry which is preliminary data.</text>
</comment>
<reference evidence="2" key="2">
    <citation type="submission" date="2021-04" db="EMBL/GenBank/DDBJ databases">
        <authorList>
            <person name="Gilroy R."/>
        </authorList>
    </citation>
    <scope>NUCLEOTIDE SEQUENCE</scope>
    <source>
        <strain evidence="2">ChiW4-1371</strain>
    </source>
</reference>
<evidence type="ECO:0000313" key="2">
    <source>
        <dbReference type="EMBL" id="HIZ90253.1"/>
    </source>
</evidence>
<name>A0A9D2GUI0_9BACT</name>